<dbReference type="SUPFAM" id="SSF56601">
    <property type="entry name" value="beta-lactamase/transpeptidase-like"/>
    <property type="match status" value="1"/>
</dbReference>
<accession>A0A5C8ZJH9</accession>
<feature type="compositionally biased region" description="Basic and acidic residues" evidence="1">
    <location>
        <begin position="1"/>
        <end position="24"/>
    </location>
</feature>
<dbReference type="Proteomes" id="UP000321234">
    <property type="component" value="Unassembled WGS sequence"/>
</dbReference>
<protein>
    <submittedName>
        <fullName evidence="3">Beta-lactamase family protein</fullName>
    </submittedName>
</protein>
<dbReference type="AlphaFoldDB" id="A0A5C8ZJH9"/>
<evidence type="ECO:0000259" key="2">
    <source>
        <dbReference type="Pfam" id="PF00144"/>
    </source>
</evidence>
<reference evidence="3 4" key="1">
    <citation type="submission" date="2019-07" db="EMBL/GenBank/DDBJ databases">
        <title>Quadrisphaera sp. strain DD2A genome sequencing and assembly.</title>
        <authorList>
            <person name="Kim I."/>
        </authorList>
    </citation>
    <scope>NUCLEOTIDE SEQUENCE [LARGE SCALE GENOMIC DNA]</scope>
    <source>
        <strain evidence="3 4">DD2A</strain>
    </source>
</reference>
<name>A0A5C8ZJH9_9ACTN</name>
<dbReference type="PANTHER" id="PTHR43319:SF3">
    <property type="entry name" value="BETA-LACTAMASE-RELATED DOMAIN-CONTAINING PROTEIN"/>
    <property type="match status" value="1"/>
</dbReference>
<keyword evidence="4" id="KW-1185">Reference proteome</keyword>
<organism evidence="3 4">
    <name type="scientific">Quadrisphaera setariae</name>
    <dbReference type="NCBI Taxonomy" id="2593304"/>
    <lineage>
        <taxon>Bacteria</taxon>
        <taxon>Bacillati</taxon>
        <taxon>Actinomycetota</taxon>
        <taxon>Actinomycetes</taxon>
        <taxon>Kineosporiales</taxon>
        <taxon>Kineosporiaceae</taxon>
        <taxon>Quadrisphaera</taxon>
    </lineage>
</organism>
<feature type="compositionally biased region" description="Basic residues" evidence="1">
    <location>
        <begin position="46"/>
        <end position="63"/>
    </location>
</feature>
<comment type="caution">
    <text evidence="3">The sequence shown here is derived from an EMBL/GenBank/DDBJ whole genome shotgun (WGS) entry which is preliminary data.</text>
</comment>
<dbReference type="EMBL" id="VKAC01000001">
    <property type="protein sequence ID" value="TXR58017.1"/>
    <property type="molecule type" value="Genomic_DNA"/>
</dbReference>
<dbReference type="PANTHER" id="PTHR43319">
    <property type="entry name" value="BETA-LACTAMASE-RELATED"/>
    <property type="match status" value="1"/>
</dbReference>
<evidence type="ECO:0000313" key="3">
    <source>
        <dbReference type="EMBL" id="TXR58017.1"/>
    </source>
</evidence>
<dbReference type="OrthoDB" id="3422781at2"/>
<dbReference type="Pfam" id="PF00144">
    <property type="entry name" value="Beta-lactamase"/>
    <property type="match status" value="1"/>
</dbReference>
<dbReference type="InterPro" id="IPR012338">
    <property type="entry name" value="Beta-lactam/transpept-like"/>
</dbReference>
<gene>
    <name evidence="3" type="ORF">FMM08_02005</name>
</gene>
<dbReference type="InterPro" id="IPR052907">
    <property type="entry name" value="Beta-lactamase/esterase"/>
</dbReference>
<dbReference type="InterPro" id="IPR001466">
    <property type="entry name" value="Beta-lactam-related"/>
</dbReference>
<feature type="region of interest" description="Disordered" evidence="1">
    <location>
        <begin position="1"/>
        <end position="63"/>
    </location>
</feature>
<dbReference type="Gene3D" id="3.40.710.10">
    <property type="entry name" value="DD-peptidase/beta-lactamase superfamily"/>
    <property type="match status" value="1"/>
</dbReference>
<evidence type="ECO:0000313" key="4">
    <source>
        <dbReference type="Proteomes" id="UP000321234"/>
    </source>
</evidence>
<feature type="domain" description="Beta-lactamase-related" evidence="2">
    <location>
        <begin position="105"/>
        <end position="433"/>
    </location>
</feature>
<sequence>MERLPLRPDAHDGSAGRAHHPEHVHLHRRPHAELGGPHGHGDHRQHPGRRAPRGGAALHRRRRHRGCREVSALRVHALADGYGELADLATSFVAQDPGWPFQLAVHADGGLLADLAAGAGYDDPDHRALHLQASATKGVAGVSLALALQDSGASADDAVSRWWPEFAAGGKERVTVAQLASHQVGLLAARGRPSLDDWGRSGAVAADLAAQSPAWAAGAGHGYHALTVGPLVDELVHRLSGLSVVEHHEQRVRAPTDIDFWLRLPAEQLPRLHPVEVPGGGGGPGPSPGSLTDLATGQLDAIGPGNAWVASRALLDAGVASVSGAGSALGLSQVYARATGVDGRAALLSADTTAEVARLRTAGTDLVLGVETRFAVLFQKPSPRHDFGTAEAFGHDGAGGALGFADPGTGVAFGFTTGRVPQPAGADRRALAFAAVLRRLRWRRS</sequence>
<evidence type="ECO:0000256" key="1">
    <source>
        <dbReference type="SAM" id="MobiDB-lite"/>
    </source>
</evidence>
<proteinExistence type="predicted"/>